<organism evidence="2 3">
    <name type="scientific">Halteria grandinella</name>
    <dbReference type="NCBI Taxonomy" id="5974"/>
    <lineage>
        <taxon>Eukaryota</taxon>
        <taxon>Sar</taxon>
        <taxon>Alveolata</taxon>
        <taxon>Ciliophora</taxon>
        <taxon>Intramacronucleata</taxon>
        <taxon>Spirotrichea</taxon>
        <taxon>Stichotrichia</taxon>
        <taxon>Sporadotrichida</taxon>
        <taxon>Halteriidae</taxon>
        <taxon>Halteria</taxon>
    </lineage>
</organism>
<evidence type="ECO:0000256" key="1">
    <source>
        <dbReference type="SAM" id="MobiDB-lite"/>
    </source>
</evidence>
<dbReference type="AlphaFoldDB" id="A0A8J8T9Z9"/>
<accession>A0A8J8T9Z9</accession>
<gene>
    <name evidence="2" type="ORF">FGO68_gene13037</name>
</gene>
<reference evidence="2" key="1">
    <citation type="submission" date="2019-06" db="EMBL/GenBank/DDBJ databases">
        <authorList>
            <person name="Zheng W."/>
        </authorList>
    </citation>
    <scope>NUCLEOTIDE SEQUENCE</scope>
    <source>
        <strain evidence="2">QDHG01</strain>
    </source>
</reference>
<name>A0A8J8T9Z9_HALGN</name>
<evidence type="ECO:0000313" key="3">
    <source>
        <dbReference type="Proteomes" id="UP000785679"/>
    </source>
</evidence>
<dbReference type="EMBL" id="RRYP01000603">
    <property type="protein sequence ID" value="TNV87155.1"/>
    <property type="molecule type" value="Genomic_DNA"/>
</dbReference>
<evidence type="ECO:0000313" key="2">
    <source>
        <dbReference type="EMBL" id="TNV87155.1"/>
    </source>
</evidence>
<feature type="region of interest" description="Disordered" evidence="1">
    <location>
        <begin position="1"/>
        <end position="34"/>
    </location>
</feature>
<protein>
    <submittedName>
        <fullName evidence="2">Uncharacterized protein</fullName>
    </submittedName>
</protein>
<feature type="region of interest" description="Disordered" evidence="1">
    <location>
        <begin position="119"/>
        <end position="173"/>
    </location>
</feature>
<dbReference type="Proteomes" id="UP000785679">
    <property type="component" value="Unassembled WGS sequence"/>
</dbReference>
<proteinExistence type="predicted"/>
<feature type="compositionally biased region" description="Polar residues" evidence="1">
    <location>
        <begin position="153"/>
        <end position="173"/>
    </location>
</feature>
<sequence length="362" mass="42030">MEQQTIAGRPKSAYQQMQQTQQQYLPQPDQQINQYGQYPSAMQGQYLGQQDLQNNINYPMYKNQSPFGRYQSPSSQFPQEQYGFYSPPPAISQHIHSPLIINQPQGTLFAQTIPIQFEPSRPLPQNRQAVAAERPSRLEALPSFRNLKKQKPTQRAQSQGHNKTVSSQENFGTQSLKSILNNIEMVEETDKYKKEKTKRRYQPPPRKKHIVMNDKTTDKKPPAHMNFGNIRTLNVESLEDEDLEDTIDDNALTVVNHRSPQHIEPAQQKQQRDFQIKLHSLQSSRKRVRDAMTNRGRSAQIKQEDTLDTSKTVHESRGFVRKLGDFVSANFKARFIREIVKISSIMRISFVENQRRHFSRIT</sequence>
<keyword evidence="3" id="KW-1185">Reference proteome</keyword>
<feature type="compositionally biased region" description="Low complexity" evidence="1">
    <location>
        <begin position="15"/>
        <end position="34"/>
    </location>
</feature>
<comment type="caution">
    <text evidence="2">The sequence shown here is derived from an EMBL/GenBank/DDBJ whole genome shotgun (WGS) entry which is preliminary data.</text>
</comment>